<name>A0A6A4RJU2_9RHOB</name>
<comment type="caution">
    <text evidence="1">The sequence shown here is derived from an EMBL/GenBank/DDBJ whole genome shotgun (WGS) entry which is preliminary data.</text>
</comment>
<evidence type="ECO:0000313" key="2">
    <source>
        <dbReference type="Proteomes" id="UP000441586"/>
    </source>
</evidence>
<reference evidence="1 2" key="1">
    <citation type="submission" date="2019-12" db="EMBL/GenBank/DDBJ databases">
        <authorList>
            <person name="Zhang Y.-J."/>
        </authorList>
    </citation>
    <scope>NUCLEOTIDE SEQUENCE [LARGE SCALE GENOMIC DNA]</scope>
    <source>
        <strain evidence="1 2">H18S-6</strain>
    </source>
</reference>
<dbReference type="Proteomes" id="UP000441586">
    <property type="component" value="Unassembled WGS sequence"/>
</dbReference>
<gene>
    <name evidence="1" type="ORF">GP644_05480</name>
</gene>
<accession>A0A6A4RJU2</accession>
<proteinExistence type="predicted"/>
<dbReference type="EMBL" id="WSFO01000002">
    <property type="protein sequence ID" value="KAE9631756.1"/>
    <property type="molecule type" value="Genomic_DNA"/>
</dbReference>
<sequence>MAGETRVMGFLGTPSEYLGLGKKSTILKPGWLRSKTVLCQNLACMAETGLIELQEHVEAYAGGKPRDSFPIPLHITREGRRIEDPLLALMMYSGGETQYYFHDEDLPISRLSNKTRYSG</sequence>
<protein>
    <submittedName>
        <fullName evidence="1">Uncharacterized protein</fullName>
    </submittedName>
</protein>
<organism evidence="1 2">
    <name type="scientific">Parasedimentitalea maritima</name>
    <dbReference type="NCBI Taxonomy" id="2578117"/>
    <lineage>
        <taxon>Bacteria</taxon>
        <taxon>Pseudomonadati</taxon>
        <taxon>Pseudomonadota</taxon>
        <taxon>Alphaproteobacteria</taxon>
        <taxon>Rhodobacterales</taxon>
        <taxon>Paracoccaceae</taxon>
        <taxon>Parasedimentitalea</taxon>
    </lineage>
</organism>
<evidence type="ECO:0000313" key="1">
    <source>
        <dbReference type="EMBL" id="KAE9631756.1"/>
    </source>
</evidence>
<dbReference type="AlphaFoldDB" id="A0A6A4RJU2"/>